<keyword evidence="3" id="KW-1185">Reference proteome</keyword>
<name>A0A139AZ32_GONPJ</name>
<proteinExistence type="predicted"/>
<dbReference type="EMBL" id="KQ965732">
    <property type="protein sequence ID" value="KXS21986.1"/>
    <property type="molecule type" value="Genomic_DNA"/>
</dbReference>
<keyword evidence="1" id="KW-0472">Membrane</keyword>
<reference evidence="2 3" key="1">
    <citation type="journal article" date="2015" name="Genome Biol. Evol.">
        <title>Phylogenomic analyses indicate that early fungi evolved digesting cell walls of algal ancestors of land plants.</title>
        <authorList>
            <person name="Chang Y."/>
            <person name="Wang S."/>
            <person name="Sekimoto S."/>
            <person name="Aerts A.L."/>
            <person name="Choi C."/>
            <person name="Clum A."/>
            <person name="LaButti K.M."/>
            <person name="Lindquist E.A."/>
            <person name="Yee Ngan C."/>
            <person name="Ohm R.A."/>
            <person name="Salamov A.A."/>
            <person name="Grigoriev I.V."/>
            <person name="Spatafora J.W."/>
            <person name="Berbee M.L."/>
        </authorList>
    </citation>
    <scope>NUCLEOTIDE SEQUENCE [LARGE SCALE GENOMIC DNA]</scope>
    <source>
        <strain evidence="2 3">JEL478</strain>
    </source>
</reference>
<keyword evidence="1" id="KW-0812">Transmembrane</keyword>
<gene>
    <name evidence="2" type="ORF">M427DRAFT_282897</name>
</gene>
<dbReference type="AlphaFoldDB" id="A0A139AZ32"/>
<evidence type="ECO:0000256" key="1">
    <source>
        <dbReference type="SAM" id="Phobius"/>
    </source>
</evidence>
<keyword evidence="1" id="KW-1133">Transmembrane helix</keyword>
<protein>
    <submittedName>
        <fullName evidence="2">Uncharacterized protein</fullName>
    </submittedName>
</protein>
<accession>A0A139AZ32</accession>
<sequence length="145" mass="14482">MAIIGIGSGVFGPVASVVAMLYKYAVPAVAAVVVIAAVTTVSSVVAIALSAVAAISSPAEMMVWAAEALSAANTATLSAAERTTLGTVGTATISAAEVMAFCPVENAVRAAEMTVFKAPVPPVPAIMGRSMLVFPSGEKQDVLML</sequence>
<evidence type="ECO:0000313" key="2">
    <source>
        <dbReference type="EMBL" id="KXS21986.1"/>
    </source>
</evidence>
<evidence type="ECO:0000313" key="3">
    <source>
        <dbReference type="Proteomes" id="UP000070544"/>
    </source>
</evidence>
<dbReference type="Proteomes" id="UP000070544">
    <property type="component" value="Unassembled WGS sequence"/>
</dbReference>
<organism evidence="2 3">
    <name type="scientific">Gonapodya prolifera (strain JEL478)</name>
    <name type="common">Monoblepharis prolifera</name>
    <dbReference type="NCBI Taxonomy" id="1344416"/>
    <lineage>
        <taxon>Eukaryota</taxon>
        <taxon>Fungi</taxon>
        <taxon>Fungi incertae sedis</taxon>
        <taxon>Chytridiomycota</taxon>
        <taxon>Chytridiomycota incertae sedis</taxon>
        <taxon>Monoblepharidomycetes</taxon>
        <taxon>Monoblepharidales</taxon>
        <taxon>Gonapodyaceae</taxon>
        <taxon>Gonapodya</taxon>
    </lineage>
</organism>
<feature type="transmembrane region" description="Helical" evidence="1">
    <location>
        <begin position="29"/>
        <end position="55"/>
    </location>
</feature>